<dbReference type="GO" id="GO:0060326">
    <property type="term" value="P:cell chemotaxis"/>
    <property type="evidence" value="ECO:0007669"/>
    <property type="project" value="TreeGrafter"/>
</dbReference>
<protein>
    <submittedName>
        <fullName evidence="13">Atypical chemokine receptor 4</fullName>
    </submittedName>
</protein>
<feature type="domain" description="G-protein coupled receptors family 1 profile" evidence="12">
    <location>
        <begin position="57"/>
        <end position="313"/>
    </location>
</feature>
<dbReference type="SUPFAM" id="SSF81321">
    <property type="entry name" value="Family A G protein-coupled receptor-like"/>
    <property type="match status" value="1"/>
</dbReference>
<keyword evidence="7 10" id="KW-0675">Receptor</keyword>
<dbReference type="FunFam" id="1.20.1070.10:FF:000035">
    <property type="entry name" value="C-C chemokine receptor type 6"/>
    <property type="match status" value="1"/>
</dbReference>
<evidence type="ECO:0000256" key="2">
    <source>
        <dbReference type="ARBA" id="ARBA00022475"/>
    </source>
</evidence>
<dbReference type="GO" id="GO:0016493">
    <property type="term" value="F:C-C chemokine receptor activity"/>
    <property type="evidence" value="ECO:0007669"/>
    <property type="project" value="TreeGrafter"/>
</dbReference>
<dbReference type="eggNOG" id="KOG3656">
    <property type="taxonomic scope" value="Eukaryota"/>
</dbReference>
<dbReference type="HOGENOM" id="CLU_009579_8_3_1"/>
<feature type="transmembrane region" description="Helical" evidence="11">
    <location>
        <begin position="77"/>
        <end position="97"/>
    </location>
</feature>
<dbReference type="GO" id="GO:0005044">
    <property type="term" value="F:scavenger receptor activity"/>
    <property type="evidence" value="ECO:0007669"/>
    <property type="project" value="InterPro"/>
</dbReference>
<dbReference type="InterPro" id="IPR050119">
    <property type="entry name" value="CCR1-9-like"/>
</dbReference>
<evidence type="ECO:0000256" key="9">
    <source>
        <dbReference type="ARBA" id="ARBA00023224"/>
    </source>
</evidence>
<dbReference type="PROSITE" id="PS00237">
    <property type="entry name" value="G_PROTEIN_RECEP_F1_1"/>
    <property type="match status" value="1"/>
</dbReference>
<dbReference type="PRINTS" id="PR01558">
    <property type="entry name" value="CHEMOKINER11"/>
</dbReference>
<keyword evidence="6 11" id="KW-0472">Membrane</keyword>
<evidence type="ECO:0000256" key="1">
    <source>
        <dbReference type="ARBA" id="ARBA00004651"/>
    </source>
</evidence>
<reference evidence="14" key="2">
    <citation type="journal article" date="2014" name="Nat. Commun.">
        <title>The cavefish genome reveals candidate genes for eye loss.</title>
        <authorList>
            <person name="McGaugh S.E."/>
            <person name="Gross J.B."/>
            <person name="Aken B."/>
            <person name="Blin M."/>
            <person name="Borowsky R."/>
            <person name="Chalopin D."/>
            <person name="Hinaux H."/>
            <person name="Jeffery W.R."/>
            <person name="Keene A."/>
            <person name="Ma L."/>
            <person name="Minx P."/>
            <person name="Murphy D."/>
            <person name="O'Quin K.E."/>
            <person name="Retaux S."/>
            <person name="Rohner N."/>
            <person name="Searle S.M."/>
            <person name="Stahl B.A."/>
            <person name="Tabin C."/>
            <person name="Volff J.N."/>
            <person name="Yoshizawa M."/>
            <person name="Warren W.C."/>
        </authorList>
    </citation>
    <scope>NUCLEOTIDE SEQUENCE [LARGE SCALE GENOMIC DNA]</scope>
    <source>
        <strain evidence="14">female</strain>
    </source>
</reference>
<keyword evidence="8" id="KW-0325">Glycoprotein</keyword>
<evidence type="ECO:0000313" key="13">
    <source>
        <dbReference type="Ensembl" id="ENSAMXP00000026972.2"/>
    </source>
</evidence>
<evidence type="ECO:0000256" key="6">
    <source>
        <dbReference type="ARBA" id="ARBA00023136"/>
    </source>
</evidence>
<dbReference type="GO" id="GO:0019722">
    <property type="term" value="P:calcium-mediated signaling"/>
    <property type="evidence" value="ECO:0007669"/>
    <property type="project" value="TreeGrafter"/>
</dbReference>
<comment type="subcellular location">
    <subcellularLocation>
        <location evidence="1">Cell membrane</location>
        <topology evidence="1">Multi-pass membrane protein</topology>
    </subcellularLocation>
</comment>
<evidence type="ECO:0000256" key="3">
    <source>
        <dbReference type="ARBA" id="ARBA00022692"/>
    </source>
</evidence>
<dbReference type="Gene3D" id="1.20.1070.10">
    <property type="entry name" value="Rhodopsin 7-helix transmembrane proteins"/>
    <property type="match status" value="1"/>
</dbReference>
<feature type="transmembrane region" description="Helical" evidence="11">
    <location>
        <begin position="158"/>
        <end position="179"/>
    </location>
</feature>
<keyword evidence="3 10" id="KW-0812">Transmembrane</keyword>
<proteinExistence type="inferred from homology"/>
<reference evidence="14" key="1">
    <citation type="submission" date="2013-03" db="EMBL/GenBank/DDBJ databases">
        <authorList>
            <person name="Jeffery W."/>
            <person name="Warren W."/>
            <person name="Wilson R.K."/>
        </authorList>
    </citation>
    <scope>NUCLEOTIDE SEQUENCE</scope>
    <source>
        <strain evidence="14">female</strain>
    </source>
</reference>
<feature type="transmembrane region" description="Helical" evidence="11">
    <location>
        <begin position="248"/>
        <end position="266"/>
    </location>
</feature>
<evidence type="ECO:0000313" key="14">
    <source>
        <dbReference type="Proteomes" id="UP000018467"/>
    </source>
</evidence>
<dbReference type="PANTHER" id="PTHR10489">
    <property type="entry name" value="CELL ADHESION MOLECULE"/>
    <property type="match status" value="1"/>
</dbReference>
<accession>W5LUP9</accession>
<keyword evidence="2" id="KW-1003">Cell membrane</keyword>
<dbReference type="PROSITE" id="PS50262">
    <property type="entry name" value="G_PROTEIN_RECEP_F1_2"/>
    <property type="match status" value="1"/>
</dbReference>
<feature type="transmembrane region" description="Helical" evidence="11">
    <location>
        <begin position="209"/>
        <end position="228"/>
    </location>
</feature>
<keyword evidence="5 10" id="KW-0297">G-protein coupled receptor</keyword>
<evidence type="ECO:0000259" key="12">
    <source>
        <dbReference type="PROSITE" id="PS50262"/>
    </source>
</evidence>
<dbReference type="AlphaFoldDB" id="W5LUP9"/>
<evidence type="ECO:0000256" key="11">
    <source>
        <dbReference type="SAM" id="Phobius"/>
    </source>
</evidence>
<dbReference type="InterPro" id="IPR017452">
    <property type="entry name" value="GPCR_Rhodpsn_7TM"/>
</dbReference>
<dbReference type="Pfam" id="PF00001">
    <property type="entry name" value="7tm_1"/>
    <property type="match status" value="1"/>
</dbReference>
<feature type="transmembrane region" description="Helical" evidence="11">
    <location>
        <begin position="41"/>
        <end position="65"/>
    </location>
</feature>
<dbReference type="InterPro" id="IPR000355">
    <property type="entry name" value="Chemokine_rcpt"/>
</dbReference>
<evidence type="ECO:0000256" key="8">
    <source>
        <dbReference type="ARBA" id="ARBA00023180"/>
    </source>
</evidence>
<dbReference type="Bgee" id="ENSAMXG00000026267">
    <property type="expression patterns" value="Expressed in pharyngeal gill and 12 other cell types or tissues"/>
</dbReference>
<dbReference type="PRINTS" id="PR00657">
    <property type="entry name" value="CCCHEMOKINER"/>
</dbReference>
<dbReference type="GeneTree" id="ENSGT01030000234667"/>
<organism evidence="13 14">
    <name type="scientific">Astyanax mexicanus</name>
    <name type="common">Blind cave fish</name>
    <name type="synonym">Astyanax fasciatus mexicanus</name>
    <dbReference type="NCBI Taxonomy" id="7994"/>
    <lineage>
        <taxon>Eukaryota</taxon>
        <taxon>Metazoa</taxon>
        <taxon>Chordata</taxon>
        <taxon>Craniata</taxon>
        <taxon>Vertebrata</taxon>
        <taxon>Euteleostomi</taxon>
        <taxon>Actinopterygii</taxon>
        <taxon>Neopterygii</taxon>
        <taxon>Teleostei</taxon>
        <taxon>Ostariophysi</taxon>
        <taxon>Characiformes</taxon>
        <taxon>Characoidei</taxon>
        <taxon>Acestrorhamphidae</taxon>
        <taxon>Acestrorhamphinae</taxon>
        <taxon>Astyanax</taxon>
    </lineage>
</organism>
<dbReference type="PANTHER" id="PTHR10489:SF910">
    <property type="entry name" value="ATYPICAL CHEMOKINE RECEPTOR 4"/>
    <property type="match status" value="1"/>
</dbReference>
<comment type="similarity">
    <text evidence="10">Belongs to the G-protein coupled receptor 1 family.</text>
</comment>
<keyword evidence="9 10" id="KW-0807">Transducer</keyword>
<dbReference type="InterPro" id="IPR000276">
    <property type="entry name" value="GPCR_Rhodpsn"/>
</dbReference>
<dbReference type="GO" id="GO:0006955">
    <property type="term" value="P:immune response"/>
    <property type="evidence" value="ECO:0007669"/>
    <property type="project" value="TreeGrafter"/>
</dbReference>
<keyword evidence="4 11" id="KW-1133">Transmembrane helix</keyword>
<dbReference type="InParanoid" id="W5LUP9"/>
<dbReference type="Proteomes" id="UP000018467">
    <property type="component" value="Unassembled WGS sequence"/>
</dbReference>
<sequence>MVHTTEDYYDFDENENISGNFSYEDYQTVCQKDDVRAFAQIFLPVMYGLCLVVGIAGNVLVVGVYAYSKRLKTLTDVFVVHLAVADLLLLLTLPFWATAAMQGWELGAFLCKLVTAMYTINFTCSMLLLACISLDRYLAITPELREKNLGKIFRRNHAVKLCLAVWTIALLLGIPDLVLSTVKTFSERKVCMAVYPSDMAFQTKISMEVLEVLLSFLVPLMVMLYCYAHVVRTLLKLPPENRGKRWRAIRVLLAVVLAFVLTQLPYNVVKFCRVLDVAHALVTHCGVSKALDRAAQITETFALFHCCLNPVLYVFIGLSFRQRVLKVAKSFGQRRRSRQRREDQGVEISFNTHSNSQHTSTFSI</sequence>
<dbReference type="GO" id="GO:0009897">
    <property type="term" value="C:external side of plasma membrane"/>
    <property type="evidence" value="ECO:0007669"/>
    <property type="project" value="TreeGrafter"/>
</dbReference>
<dbReference type="STRING" id="7994.ENSAMXP00000026972"/>
<dbReference type="PRINTS" id="PR00237">
    <property type="entry name" value="GPCRRHODOPSN"/>
</dbReference>
<evidence type="ECO:0000256" key="10">
    <source>
        <dbReference type="RuleBase" id="RU000688"/>
    </source>
</evidence>
<feature type="transmembrane region" description="Helical" evidence="11">
    <location>
        <begin position="117"/>
        <end position="138"/>
    </location>
</feature>
<feature type="transmembrane region" description="Helical" evidence="11">
    <location>
        <begin position="301"/>
        <end position="320"/>
    </location>
</feature>
<reference evidence="13" key="3">
    <citation type="submission" date="2025-08" db="UniProtKB">
        <authorList>
            <consortium name="Ensembl"/>
        </authorList>
    </citation>
    <scope>IDENTIFICATION</scope>
</reference>
<evidence type="ECO:0000256" key="5">
    <source>
        <dbReference type="ARBA" id="ARBA00023040"/>
    </source>
</evidence>
<evidence type="ECO:0000256" key="7">
    <source>
        <dbReference type="ARBA" id="ARBA00023170"/>
    </source>
</evidence>
<dbReference type="InterPro" id="IPR005383">
    <property type="entry name" value="ACKR4"/>
</dbReference>
<dbReference type="GO" id="GO:0019957">
    <property type="term" value="F:C-C chemokine binding"/>
    <property type="evidence" value="ECO:0007669"/>
    <property type="project" value="TreeGrafter"/>
</dbReference>
<dbReference type="GO" id="GO:0007204">
    <property type="term" value="P:positive regulation of cytosolic calcium ion concentration"/>
    <property type="evidence" value="ECO:0007669"/>
    <property type="project" value="TreeGrafter"/>
</dbReference>
<dbReference type="Ensembl" id="ENSAMXT00000026993.2">
    <property type="protein sequence ID" value="ENSAMXP00000026972.2"/>
    <property type="gene ID" value="ENSAMXG00000026267.2"/>
</dbReference>
<name>W5LUP9_ASTMX</name>
<keyword evidence="14" id="KW-1185">Reference proteome</keyword>
<reference evidence="13" key="4">
    <citation type="submission" date="2025-09" db="UniProtKB">
        <authorList>
            <consortium name="Ensembl"/>
        </authorList>
    </citation>
    <scope>IDENTIFICATION</scope>
</reference>
<evidence type="ECO:0000256" key="4">
    <source>
        <dbReference type="ARBA" id="ARBA00022989"/>
    </source>
</evidence>